<reference evidence="2" key="2">
    <citation type="journal article" date="2015" name="Data Brief">
        <title>Shoot transcriptome of the giant reed, Arundo donax.</title>
        <authorList>
            <person name="Barrero R.A."/>
            <person name="Guerrero F.D."/>
            <person name="Moolhuijzen P."/>
            <person name="Goolsby J.A."/>
            <person name="Tidwell J."/>
            <person name="Bellgard S.E."/>
            <person name="Bellgard M.I."/>
        </authorList>
    </citation>
    <scope>NUCLEOTIDE SEQUENCE</scope>
    <source>
        <tissue evidence="2">Shoot tissue taken approximately 20 cm above the soil surface</tissue>
    </source>
</reference>
<organism evidence="2">
    <name type="scientific">Arundo donax</name>
    <name type="common">Giant reed</name>
    <name type="synonym">Donax arundinaceus</name>
    <dbReference type="NCBI Taxonomy" id="35708"/>
    <lineage>
        <taxon>Eukaryota</taxon>
        <taxon>Viridiplantae</taxon>
        <taxon>Streptophyta</taxon>
        <taxon>Embryophyta</taxon>
        <taxon>Tracheophyta</taxon>
        <taxon>Spermatophyta</taxon>
        <taxon>Magnoliopsida</taxon>
        <taxon>Liliopsida</taxon>
        <taxon>Poales</taxon>
        <taxon>Poaceae</taxon>
        <taxon>PACMAD clade</taxon>
        <taxon>Arundinoideae</taxon>
        <taxon>Arundineae</taxon>
        <taxon>Arundo</taxon>
    </lineage>
</organism>
<sequence>MRLKNLVSHTIAMSPRYLHTSIGIPSGPIVLPLFIFFKASLTSDS</sequence>
<accession>A0A0A9EBU9</accession>
<keyword evidence="1" id="KW-0812">Transmembrane</keyword>
<reference evidence="2" key="1">
    <citation type="submission" date="2014-09" db="EMBL/GenBank/DDBJ databases">
        <authorList>
            <person name="Magalhaes I.L.F."/>
            <person name="Oliveira U."/>
            <person name="Santos F.R."/>
            <person name="Vidigal T.H.D.A."/>
            <person name="Brescovit A.D."/>
            <person name="Santos A.J."/>
        </authorList>
    </citation>
    <scope>NUCLEOTIDE SEQUENCE</scope>
    <source>
        <tissue evidence="2">Shoot tissue taken approximately 20 cm above the soil surface</tissue>
    </source>
</reference>
<proteinExistence type="predicted"/>
<keyword evidence="1" id="KW-1133">Transmembrane helix</keyword>
<evidence type="ECO:0000313" key="2">
    <source>
        <dbReference type="EMBL" id="JAD97511.1"/>
    </source>
</evidence>
<feature type="transmembrane region" description="Helical" evidence="1">
    <location>
        <begin position="21"/>
        <end position="41"/>
    </location>
</feature>
<evidence type="ECO:0000256" key="1">
    <source>
        <dbReference type="SAM" id="Phobius"/>
    </source>
</evidence>
<keyword evidence="1" id="KW-0472">Membrane</keyword>
<name>A0A0A9EBU9_ARUDO</name>
<protein>
    <submittedName>
        <fullName evidence="2">Uncharacterized protein</fullName>
    </submittedName>
</protein>
<dbReference type="EMBL" id="GBRH01200384">
    <property type="protein sequence ID" value="JAD97511.1"/>
    <property type="molecule type" value="Transcribed_RNA"/>
</dbReference>
<dbReference type="AlphaFoldDB" id="A0A0A9EBU9"/>